<dbReference type="EMBL" id="BPVZ01000107">
    <property type="protein sequence ID" value="GKV34791.1"/>
    <property type="molecule type" value="Genomic_DNA"/>
</dbReference>
<evidence type="ECO:0000313" key="3">
    <source>
        <dbReference type="Proteomes" id="UP001054252"/>
    </source>
</evidence>
<sequence length="68" mass="7626">MLGSRNPDLGSARNPVSGFAEPRSGFREEPSCWVRRTQFLGSLLAGFITLPCILMQFELELKFKDLGH</sequence>
<organism evidence="2 3">
    <name type="scientific">Rubroshorea leprosula</name>
    <dbReference type="NCBI Taxonomy" id="152421"/>
    <lineage>
        <taxon>Eukaryota</taxon>
        <taxon>Viridiplantae</taxon>
        <taxon>Streptophyta</taxon>
        <taxon>Embryophyta</taxon>
        <taxon>Tracheophyta</taxon>
        <taxon>Spermatophyta</taxon>
        <taxon>Magnoliopsida</taxon>
        <taxon>eudicotyledons</taxon>
        <taxon>Gunneridae</taxon>
        <taxon>Pentapetalae</taxon>
        <taxon>rosids</taxon>
        <taxon>malvids</taxon>
        <taxon>Malvales</taxon>
        <taxon>Dipterocarpaceae</taxon>
        <taxon>Rubroshorea</taxon>
    </lineage>
</organism>
<dbReference type="Proteomes" id="UP001054252">
    <property type="component" value="Unassembled WGS sequence"/>
</dbReference>
<name>A0AAV5LC07_9ROSI</name>
<keyword evidence="3" id="KW-1185">Reference proteome</keyword>
<protein>
    <submittedName>
        <fullName evidence="2">Uncharacterized protein</fullName>
    </submittedName>
</protein>
<dbReference type="AlphaFoldDB" id="A0AAV5LC07"/>
<reference evidence="2 3" key="1">
    <citation type="journal article" date="2021" name="Commun. Biol.">
        <title>The genome of Shorea leprosula (Dipterocarpaceae) highlights the ecological relevance of drought in aseasonal tropical rainforests.</title>
        <authorList>
            <person name="Ng K.K.S."/>
            <person name="Kobayashi M.J."/>
            <person name="Fawcett J.A."/>
            <person name="Hatakeyama M."/>
            <person name="Paape T."/>
            <person name="Ng C.H."/>
            <person name="Ang C.C."/>
            <person name="Tnah L.H."/>
            <person name="Lee C.T."/>
            <person name="Nishiyama T."/>
            <person name="Sese J."/>
            <person name="O'Brien M.J."/>
            <person name="Copetti D."/>
            <person name="Mohd Noor M.I."/>
            <person name="Ong R.C."/>
            <person name="Putra M."/>
            <person name="Sireger I.Z."/>
            <person name="Indrioko S."/>
            <person name="Kosugi Y."/>
            <person name="Izuno A."/>
            <person name="Isagi Y."/>
            <person name="Lee S.L."/>
            <person name="Shimizu K.K."/>
        </authorList>
    </citation>
    <scope>NUCLEOTIDE SEQUENCE [LARGE SCALE GENOMIC DNA]</scope>
    <source>
        <strain evidence="2">214</strain>
    </source>
</reference>
<comment type="caution">
    <text evidence="2">The sequence shown here is derived from an EMBL/GenBank/DDBJ whole genome shotgun (WGS) entry which is preliminary data.</text>
</comment>
<proteinExistence type="predicted"/>
<accession>A0AAV5LC07</accession>
<gene>
    <name evidence="2" type="ORF">SLEP1_g43133</name>
</gene>
<feature type="region of interest" description="Disordered" evidence="1">
    <location>
        <begin position="1"/>
        <end position="27"/>
    </location>
</feature>
<evidence type="ECO:0000313" key="2">
    <source>
        <dbReference type="EMBL" id="GKV34791.1"/>
    </source>
</evidence>
<evidence type="ECO:0000256" key="1">
    <source>
        <dbReference type="SAM" id="MobiDB-lite"/>
    </source>
</evidence>